<reference evidence="1 2" key="1">
    <citation type="submission" date="2019-03" db="EMBL/GenBank/DDBJ databases">
        <title>Genomics of glacier-inhabiting Cryobacterium strains.</title>
        <authorList>
            <person name="Liu Q."/>
            <person name="Xin Y.-H."/>
        </authorList>
    </citation>
    <scope>NUCLEOTIDE SEQUENCE [LARGE SCALE GENOMIC DNA]</scope>
    <source>
        <strain evidence="1 2">HLT2-23</strain>
    </source>
</reference>
<evidence type="ECO:0000313" key="2">
    <source>
        <dbReference type="Proteomes" id="UP000298173"/>
    </source>
</evidence>
<proteinExistence type="predicted"/>
<dbReference type="AlphaFoldDB" id="A0A4R8V375"/>
<evidence type="ECO:0000313" key="1">
    <source>
        <dbReference type="EMBL" id="TFB75496.1"/>
    </source>
</evidence>
<evidence type="ECO:0008006" key="3">
    <source>
        <dbReference type="Google" id="ProtNLM"/>
    </source>
</evidence>
<gene>
    <name evidence="1" type="ORF">E3O06_06320</name>
</gene>
<dbReference type="OrthoDB" id="4950647at2"/>
<keyword evidence="2" id="KW-1185">Reference proteome</keyword>
<name>A0A4R8V375_9MICO</name>
<dbReference type="EMBL" id="SOEY01000008">
    <property type="protein sequence ID" value="TFB75496.1"/>
    <property type="molecule type" value="Genomic_DNA"/>
</dbReference>
<comment type="caution">
    <text evidence="1">The sequence shown here is derived from an EMBL/GenBank/DDBJ whole genome shotgun (WGS) entry which is preliminary data.</text>
</comment>
<accession>A0A4R8V375</accession>
<organism evidence="1 2">
    <name type="scientific">Cryobacterium glaciale</name>
    <dbReference type="NCBI Taxonomy" id="1259145"/>
    <lineage>
        <taxon>Bacteria</taxon>
        <taxon>Bacillati</taxon>
        <taxon>Actinomycetota</taxon>
        <taxon>Actinomycetes</taxon>
        <taxon>Micrococcales</taxon>
        <taxon>Microbacteriaceae</taxon>
        <taxon>Cryobacterium</taxon>
    </lineage>
</organism>
<sequence length="163" mass="17177">MRRRWLMVAASVLCLLLVGAVFLRLTGPAEPSAPLGASVVVDGGVARINGVIPLEIDGWLPTRPAPELSGAAQPGTHRVRVLVELTALEPQGVEFVAADYSIEGLGVTVPAVLWSSPTRQAVGQGETILATLVFEIPNKAIALVLEINQNARLSLGVEHHVGR</sequence>
<protein>
    <recommendedName>
        <fullName evidence="3">DUF4352 domain-containing protein</fullName>
    </recommendedName>
</protein>
<dbReference type="Proteomes" id="UP000298173">
    <property type="component" value="Unassembled WGS sequence"/>
</dbReference>